<dbReference type="PANTHER" id="PTHR48100">
    <property type="entry name" value="BROAD-SPECIFICITY PHOSPHATASE YOR283W-RELATED"/>
    <property type="match status" value="1"/>
</dbReference>
<dbReference type="GO" id="GO:0005737">
    <property type="term" value="C:cytoplasm"/>
    <property type="evidence" value="ECO:0007669"/>
    <property type="project" value="TreeGrafter"/>
</dbReference>
<dbReference type="EMBL" id="HBGB01011366">
    <property type="protein sequence ID" value="CAD9051442.1"/>
    <property type="molecule type" value="Transcribed_RNA"/>
</dbReference>
<proteinExistence type="predicted"/>
<name>A0A7S1JQL3_9ALVE</name>
<dbReference type="GO" id="GO:0016791">
    <property type="term" value="F:phosphatase activity"/>
    <property type="evidence" value="ECO:0007669"/>
    <property type="project" value="TreeGrafter"/>
</dbReference>
<dbReference type="Pfam" id="PF00300">
    <property type="entry name" value="His_Phos_1"/>
    <property type="match status" value="1"/>
</dbReference>
<accession>A0A7S1JQL3</accession>
<dbReference type="InterPro" id="IPR013078">
    <property type="entry name" value="His_Pase_superF_clade-1"/>
</dbReference>
<dbReference type="InterPro" id="IPR029033">
    <property type="entry name" value="His_PPase_superfam"/>
</dbReference>
<evidence type="ECO:0000313" key="1">
    <source>
        <dbReference type="EMBL" id="CAD9051442.1"/>
    </source>
</evidence>
<gene>
    <name evidence="1" type="ORF">VBRA1451_LOCUS6504</name>
</gene>
<dbReference type="SUPFAM" id="SSF53254">
    <property type="entry name" value="Phosphoglycerate mutase-like"/>
    <property type="match status" value="1"/>
</dbReference>
<sequence>MGSTKKPGMTAELQSLYDDIKAAMPQQRQNYDKWLLTLPDDLKKSLVGDLEAIGLSLDVASGRVSYMPSFEPVKLPYELCYIRHGKTEGNTEPRIYQGQVDYPENQINEIGIQQAEEAADKMEAEYQKGWKPDLIVYSPLGRAKHTGEAFAKRHPDIPTVVVDATKEMAFGEWDNLMVKDLCKTSIGHLFYLEQNAMVKPDVPHSSPSGPIPAENFCQVLIRLRQALTDIGKMPHLQGKQHAKVLMYGHSMAGAAVQMLLGHGMGDEKGLGFDGRYIMPNATPYMLPAKKPDTINKGG</sequence>
<dbReference type="InterPro" id="IPR050275">
    <property type="entry name" value="PGM_Phosphatase"/>
</dbReference>
<dbReference type="SMART" id="SM00855">
    <property type="entry name" value="PGAM"/>
    <property type="match status" value="1"/>
</dbReference>
<reference evidence="1" key="1">
    <citation type="submission" date="2021-01" db="EMBL/GenBank/DDBJ databases">
        <authorList>
            <person name="Corre E."/>
            <person name="Pelletier E."/>
            <person name="Niang G."/>
            <person name="Scheremetjew M."/>
            <person name="Finn R."/>
            <person name="Kale V."/>
            <person name="Holt S."/>
            <person name="Cochrane G."/>
            <person name="Meng A."/>
            <person name="Brown T."/>
            <person name="Cohen L."/>
        </authorList>
    </citation>
    <scope>NUCLEOTIDE SEQUENCE</scope>
    <source>
        <strain evidence="1">CCMP3346</strain>
    </source>
</reference>
<dbReference type="CDD" id="cd07067">
    <property type="entry name" value="HP_PGM_like"/>
    <property type="match status" value="1"/>
</dbReference>
<protein>
    <submittedName>
        <fullName evidence="1">Uncharacterized protein</fullName>
    </submittedName>
</protein>
<dbReference type="Gene3D" id="3.40.50.1240">
    <property type="entry name" value="Phosphoglycerate mutase-like"/>
    <property type="match status" value="1"/>
</dbReference>
<organism evidence="1">
    <name type="scientific">Vitrella brassicaformis</name>
    <dbReference type="NCBI Taxonomy" id="1169539"/>
    <lineage>
        <taxon>Eukaryota</taxon>
        <taxon>Sar</taxon>
        <taxon>Alveolata</taxon>
        <taxon>Colpodellida</taxon>
        <taxon>Vitrellaceae</taxon>
        <taxon>Vitrella</taxon>
    </lineage>
</organism>
<dbReference type="PANTHER" id="PTHR48100:SF1">
    <property type="entry name" value="HISTIDINE PHOSPHATASE FAMILY PROTEIN-RELATED"/>
    <property type="match status" value="1"/>
</dbReference>
<dbReference type="AlphaFoldDB" id="A0A7S1JQL3"/>